<sequence>MGDAIRGQSYDYQHPREELLVEYQKEKPLEIEGIQLEVGMPQDTVNKNLFKHTQDAQTFLVTPTRGMAYIHGTATNMTVFIENSQHPLIIDSGEHCSIVSGSLC</sequence>
<evidence type="ECO:0000313" key="1">
    <source>
        <dbReference type="EMBL" id="MBW0574782.1"/>
    </source>
</evidence>
<proteinExistence type="predicted"/>
<dbReference type="AlphaFoldDB" id="A0A9Q3K5P5"/>
<gene>
    <name evidence="1" type="ORF">O181_114497</name>
</gene>
<reference evidence="1" key="1">
    <citation type="submission" date="2021-03" db="EMBL/GenBank/DDBJ databases">
        <title>Draft genome sequence of rust myrtle Austropuccinia psidii MF-1, a brazilian biotype.</title>
        <authorList>
            <person name="Quecine M.C."/>
            <person name="Pachon D.M.R."/>
            <person name="Bonatelli M.L."/>
            <person name="Correr F.H."/>
            <person name="Franceschini L.M."/>
            <person name="Leite T.F."/>
            <person name="Margarido G.R.A."/>
            <person name="Almeida C.A."/>
            <person name="Ferrarezi J.A."/>
            <person name="Labate C.A."/>
        </authorList>
    </citation>
    <scope>NUCLEOTIDE SEQUENCE</scope>
    <source>
        <strain evidence="1">MF-1</strain>
    </source>
</reference>
<keyword evidence="2" id="KW-1185">Reference proteome</keyword>
<evidence type="ECO:0000313" key="2">
    <source>
        <dbReference type="Proteomes" id="UP000765509"/>
    </source>
</evidence>
<organism evidence="1 2">
    <name type="scientific">Austropuccinia psidii MF-1</name>
    <dbReference type="NCBI Taxonomy" id="1389203"/>
    <lineage>
        <taxon>Eukaryota</taxon>
        <taxon>Fungi</taxon>
        <taxon>Dikarya</taxon>
        <taxon>Basidiomycota</taxon>
        <taxon>Pucciniomycotina</taxon>
        <taxon>Pucciniomycetes</taxon>
        <taxon>Pucciniales</taxon>
        <taxon>Sphaerophragmiaceae</taxon>
        <taxon>Austropuccinia</taxon>
    </lineage>
</organism>
<protein>
    <submittedName>
        <fullName evidence="1">Uncharacterized protein</fullName>
    </submittedName>
</protein>
<dbReference type="Proteomes" id="UP000765509">
    <property type="component" value="Unassembled WGS sequence"/>
</dbReference>
<comment type="caution">
    <text evidence="1">The sequence shown here is derived from an EMBL/GenBank/DDBJ whole genome shotgun (WGS) entry which is preliminary data.</text>
</comment>
<name>A0A9Q3K5P5_9BASI</name>
<dbReference type="EMBL" id="AVOT02094921">
    <property type="protein sequence ID" value="MBW0574782.1"/>
    <property type="molecule type" value="Genomic_DNA"/>
</dbReference>
<accession>A0A9Q3K5P5</accession>